<dbReference type="InterPro" id="IPR050223">
    <property type="entry name" value="D-isomer_2-hydroxyacid_DH"/>
</dbReference>
<dbReference type="GO" id="GO:0005829">
    <property type="term" value="C:cytosol"/>
    <property type="evidence" value="ECO:0007669"/>
    <property type="project" value="TreeGrafter"/>
</dbReference>
<gene>
    <name evidence="7" type="ORF">VZ94_01105</name>
</gene>
<dbReference type="AlphaFoldDB" id="A0A0F3IMN2"/>
<dbReference type="SUPFAM" id="SSF52283">
    <property type="entry name" value="Formate/glycerate dehydrogenase catalytic domain-like"/>
    <property type="match status" value="1"/>
</dbReference>
<dbReference type="PANTHER" id="PTHR10996:SF283">
    <property type="entry name" value="GLYOXYLATE_HYDROXYPYRUVATE REDUCTASE B"/>
    <property type="match status" value="1"/>
</dbReference>
<evidence type="ECO:0000256" key="3">
    <source>
        <dbReference type="ARBA" id="ARBA00023027"/>
    </source>
</evidence>
<comment type="caution">
    <text evidence="7">The sequence shown here is derived from an EMBL/GenBank/DDBJ whole genome shotgun (WGS) entry which is preliminary data.</text>
</comment>
<dbReference type="RefSeq" id="WP_045777820.1">
    <property type="nucleotide sequence ID" value="NZ_LAJX01000008.1"/>
</dbReference>
<reference evidence="7 8" key="2">
    <citation type="journal article" date="2016" name="Microb. Ecol.">
        <title>Genome Characteristics of a Novel Type I Methanotroph (Sn10-6) Isolated from a Flooded Indian Rice Field.</title>
        <authorList>
            <person name="Rahalkar M.C."/>
            <person name="Pandit P.S."/>
            <person name="Dhakephalkar P.K."/>
            <person name="Pore S."/>
            <person name="Arora P."/>
            <person name="Kapse N."/>
        </authorList>
    </citation>
    <scope>NUCLEOTIDE SEQUENCE [LARGE SCALE GENOMIC DNA]</scope>
    <source>
        <strain evidence="7 8">Sn10-6</strain>
    </source>
</reference>
<dbReference type="Proteomes" id="UP000033684">
    <property type="component" value="Unassembled WGS sequence"/>
</dbReference>
<keyword evidence="2 4" id="KW-0560">Oxidoreductase</keyword>
<name>A0A0F3IMN2_9GAMM</name>
<dbReference type="InterPro" id="IPR036291">
    <property type="entry name" value="NAD(P)-bd_dom_sf"/>
</dbReference>
<keyword evidence="3" id="KW-0520">NAD</keyword>
<accession>A0A0F3IMN2</accession>
<reference evidence="8" key="1">
    <citation type="submission" date="2015-03" db="EMBL/GenBank/DDBJ databases">
        <title>Draft genome sequence of a novel methanotroph (Sn10-6) isolated from flooded ricefield rhizosphere in India.</title>
        <authorList>
            <person name="Pandit P.S."/>
            <person name="Pore S.D."/>
            <person name="Arora P."/>
            <person name="Kapse N.G."/>
            <person name="Dhakephalkar P.K."/>
            <person name="Rahalkar M.C."/>
        </authorList>
    </citation>
    <scope>NUCLEOTIDE SEQUENCE [LARGE SCALE GENOMIC DNA]</scope>
    <source>
        <strain evidence="8">Sn10-6</strain>
    </source>
</reference>
<dbReference type="OrthoDB" id="9805416at2"/>
<keyword evidence="8" id="KW-1185">Reference proteome</keyword>
<dbReference type="GO" id="GO:0030267">
    <property type="term" value="F:glyoxylate reductase (NADPH) activity"/>
    <property type="evidence" value="ECO:0007669"/>
    <property type="project" value="TreeGrafter"/>
</dbReference>
<sequence length="323" mass="35030">MNKVKVVVTRRWPAQVEAELHKLYDVQLNDSDSPMSAEALKQAMQTADALLPTVTDAITEDIINVENRRVKIIANFGVGYNNININAAKQQGVLVTNTPHVLTDCTADIAMLLLLMSARRAAEGEKMVLSGQWQGWAPTQLLGQKVTGKTLGLIGFGRIAQAMARKAHHGFGMKIIFNVPSDPDPAIVEELQAQRCATVEELLTEAHFVSIHCPGGPATKHLLNEQRLKLMRPSAHLINTARGDVVDSEALIKALTQGWIAGAGLDVFEGEPKLHPGLLNLKNIALLPHIGSATEETRVAMGQRVLANIAAYFSGLEPEDRVA</sequence>
<dbReference type="PATRIC" id="fig|1632867.3.peg.5359"/>
<protein>
    <submittedName>
        <fullName evidence="7">2-hydroxyacid dehydrogenase</fullName>
    </submittedName>
</protein>
<dbReference type="GO" id="GO:0051287">
    <property type="term" value="F:NAD binding"/>
    <property type="evidence" value="ECO:0007669"/>
    <property type="project" value="InterPro"/>
</dbReference>
<dbReference type="GO" id="GO:0016618">
    <property type="term" value="F:hydroxypyruvate reductase [NAD(P)H] activity"/>
    <property type="evidence" value="ECO:0007669"/>
    <property type="project" value="TreeGrafter"/>
</dbReference>
<dbReference type="InterPro" id="IPR029753">
    <property type="entry name" value="D-isomer_DH_CS"/>
</dbReference>
<evidence type="ECO:0000259" key="6">
    <source>
        <dbReference type="Pfam" id="PF02826"/>
    </source>
</evidence>
<evidence type="ECO:0000256" key="4">
    <source>
        <dbReference type="RuleBase" id="RU003719"/>
    </source>
</evidence>
<dbReference type="Pfam" id="PF02826">
    <property type="entry name" value="2-Hacid_dh_C"/>
    <property type="match status" value="1"/>
</dbReference>
<dbReference type="InterPro" id="IPR006139">
    <property type="entry name" value="D-isomer_2_OHA_DH_cat_dom"/>
</dbReference>
<evidence type="ECO:0000313" key="8">
    <source>
        <dbReference type="Proteomes" id="UP000033684"/>
    </source>
</evidence>
<dbReference type="SUPFAM" id="SSF51735">
    <property type="entry name" value="NAD(P)-binding Rossmann-fold domains"/>
    <property type="match status" value="1"/>
</dbReference>
<evidence type="ECO:0000313" key="7">
    <source>
        <dbReference type="EMBL" id="KJV07966.1"/>
    </source>
</evidence>
<feature type="domain" description="D-isomer specific 2-hydroxyacid dehydrogenase catalytic" evidence="5">
    <location>
        <begin position="7"/>
        <end position="322"/>
    </location>
</feature>
<dbReference type="PROSITE" id="PS00670">
    <property type="entry name" value="D_2_HYDROXYACID_DH_2"/>
    <property type="match status" value="1"/>
</dbReference>
<comment type="similarity">
    <text evidence="1 4">Belongs to the D-isomer specific 2-hydroxyacid dehydrogenase family.</text>
</comment>
<dbReference type="FunFam" id="3.40.50.720:FF:000203">
    <property type="entry name" value="D-3-phosphoglycerate dehydrogenase (SerA)"/>
    <property type="match status" value="1"/>
</dbReference>
<proteinExistence type="inferred from homology"/>
<dbReference type="Pfam" id="PF00389">
    <property type="entry name" value="2-Hacid_dh"/>
    <property type="match status" value="1"/>
</dbReference>
<organism evidence="7 8">
    <name type="scientific">Methylocucumis oryzae</name>
    <dbReference type="NCBI Taxonomy" id="1632867"/>
    <lineage>
        <taxon>Bacteria</taxon>
        <taxon>Pseudomonadati</taxon>
        <taxon>Pseudomonadota</taxon>
        <taxon>Gammaproteobacteria</taxon>
        <taxon>Methylococcales</taxon>
        <taxon>Methylococcaceae</taxon>
        <taxon>Methylocucumis</taxon>
    </lineage>
</organism>
<dbReference type="PANTHER" id="PTHR10996">
    <property type="entry name" value="2-HYDROXYACID DEHYDROGENASE-RELATED"/>
    <property type="match status" value="1"/>
</dbReference>
<dbReference type="CDD" id="cd05301">
    <property type="entry name" value="GDH"/>
    <property type="match status" value="1"/>
</dbReference>
<evidence type="ECO:0000256" key="2">
    <source>
        <dbReference type="ARBA" id="ARBA00023002"/>
    </source>
</evidence>
<evidence type="ECO:0000259" key="5">
    <source>
        <dbReference type="Pfam" id="PF00389"/>
    </source>
</evidence>
<feature type="domain" description="D-isomer specific 2-hydroxyacid dehydrogenase NAD-binding" evidence="6">
    <location>
        <begin position="112"/>
        <end position="291"/>
    </location>
</feature>
<dbReference type="InterPro" id="IPR006140">
    <property type="entry name" value="D-isomer_DH_NAD-bd"/>
</dbReference>
<evidence type="ECO:0000256" key="1">
    <source>
        <dbReference type="ARBA" id="ARBA00005854"/>
    </source>
</evidence>
<dbReference type="Gene3D" id="3.40.50.720">
    <property type="entry name" value="NAD(P)-binding Rossmann-like Domain"/>
    <property type="match status" value="2"/>
</dbReference>
<dbReference type="EMBL" id="LAJX01000008">
    <property type="protein sequence ID" value="KJV07966.1"/>
    <property type="molecule type" value="Genomic_DNA"/>
</dbReference>